<sequence length="198" mass="23776">MIKKGLFSEIHFNLGHDSSRDISSYNSSSNGINNLFSPTQNENDPYLNYYNFCGYFYLYISYTPAIRDSIKKIKPLKQNPYYHRFFYSNSLIECFTPIQIKEKFLYCESGFKNESIRINLCQVPLYEGNYEDQYNSPCELSKIECVYVRAIDFLKWKSTRVEVLFDDYSSKYVDFNDLHVMKHNWMPNYYRQHPKWSL</sequence>
<proteinExistence type="predicted"/>
<reference evidence="1 2" key="1">
    <citation type="submission" date="2024-04" db="EMBL/GenBank/DDBJ databases">
        <title>Tritrichomonas musculus Genome.</title>
        <authorList>
            <person name="Alves-Ferreira E."/>
            <person name="Grigg M."/>
            <person name="Lorenzi H."/>
            <person name="Galac M."/>
        </authorList>
    </citation>
    <scope>NUCLEOTIDE SEQUENCE [LARGE SCALE GENOMIC DNA]</scope>
    <source>
        <strain evidence="1 2">EAF2021</strain>
    </source>
</reference>
<protein>
    <submittedName>
        <fullName evidence="1">Uncharacterized protein</fullName>
    </submittedName>
</protein>
<keyword evidence="2" id="KW-1185">Reference proteome</keyword>
<dbReference type="Proteomes" id="UP001470230">
    <property type="component" value="Unassembled WGS sequence"/>
</dbReference>
<comment type="caution">
    <text evidence="1">The sequence shown here is derived from an EMBL/GenBank/DDBJ whole genome shotgun (WGS) entry which is preliminary data.</text>
</comment>
<accession>A0ABR2GVD4</accession>
<evidence type="ECO:0000313" key="2">
    <source>
        <dbReference type="Proteomes" id="UP001470230"/>
    </source>
</evidence>
<name>A0ABR2GVD4_9EUKA</name>
<gene>
    <name evidence="1" type="ORF">M9Y10_035840</name>
</gene>
<dbReference type="EMBL" id="JAPFFF010000057">
    <property type="protein sequence ID" value="KAK8837899.1"/>
    <property type="molecule type" value="Genomic_DNA"/>
</dbReference>
<evidence type="ECO:0000313" key="1">
    <source>
        <dbReference type="EMBL" id="KAK8837899.1"/>
    </source>
</evidence>
<organism evidence="1 2">
    <name type="scientific">Tritrichomonas musculus</name>
    <dbReference type="NCBI Taxonomy" id="1915356"/>
    <lineage>
        <taxon>Eukaryota</taxon>
        <taxon>Metamonada</taxon>
        <taxon>Parabasalia</taxon>
        <taxon>Tritrichomonadida</taxon>
        <taxon>Tritrichomonadidae</taxon>
        <taxon>Tritrichomonas</taxon>
    </lineage>
</organism>